<dbReference type="InterPro" id="IPR029063">
    <property type="entry name" value="SAM-dependent_MTases_sf"/>
</dbReference>
<reference evidence="4 5" key="1">
    <citation type="journal article" date="2015" name="Genome Biol. Evol.">
        <title>Comparative Genomics of a Bacterivorous Green Alga Reveals Evolutionary Causalities and Consequences of Phago-Mixotrophic Mode of Nutrition.</title>
        <authorList>
            <person name="Burns J.A."/>
            <person name="Paasch A."/>
            <person name="Narechania A."/>
            <person name="Kim E."/>
        </authorList>
    </citation>
    <scope>NUCLEOTIDE SEQUENCE [LARGE SCALE GENOMIC DNA]</scope>
    <source>
        <strain evidence="4 5">PLY_AMNH</strain>
    </source>
</reference>
<dbReference type="PANTHER" id="PTHR21008:SF0">
    <property type="entry name" value="S-ADENOSYLMETHIONINE SENSOR UPSTREAM OF MTORC1"/>
    <property type="match status" value="1"/>
</dbReference>
<gene>
    <name evidence="4" type="ORF">CYMTET_20964</name>
</gene>
<dbReference type="InterPro" id="IPR021867">
    <property type="entry name" value="Bmt2/SAMTOR"/>
</dbReference>
<sequence length="322" mass="35240">MRLRQCPHSTSALTPLHFPIFQQLMPAPAGTADDGGGGDPLRTLDVGSCFNPFRRYPELEVTGLDLCPADSSVFLCDFLRLQAGALLCAAPTRACGKLWLAVGEPGSTAVVAPLSSEDRAGGVASAGKLESLPRSSFDVVTMSLVLSYIPDALMRTQMVAKARLLLRDPGILLVVDAHTVDRAKGSKPNIYLNEWRRAAEALGFRQFRRSRLHSTHALAFVTQEMPSPWPEVEDLIPMPASFDTSRRAFVNKHNGDALQAGKGSISSSHHVERATVRWACSRRAAGASVIWRTKLRLARGWKSQMMQHNSLAVGWRSHMMLM</sequence>
<keyword evidence="3" id="KW-0949">S-adenosyl-L-methionine</keyword>
<protein>
    <submittedName>
        <fullName evidence="4">Uncharacterized protein</fullName>
    </submittedName>
</protein>
<dbReference type="GO" id="GO:0032259">
    <property type="term" value="P:methylation"/>
    <property type="evidence" value="ECO:0007669"/>
    <property type="project" value="UniProtKB-KW"/>
</dbReference>
<dbReference type="Gene3D" id="3.40.50.150">
    <property type="entry name" value="Vaccinia Virus protein VP39"/>
    <property type="match status" value="1"/>
</dbReference>
<dbReference type="GO" id="GO:1904262">
    <property type="term" value="P:negative regulation of TORC1 signaling"/>
    <property type="evidence" value="ECO:0007669"/>
    <property type="project" value="TreeGrafter"/>
</dbReference>
<evidence type="ECO:0000256" key="1">
    <source>
        <dbReference type="ARBA" id="ARBA00022603"/>
    </source>
</evidence>
<comment type="caution">
    <text evidence="4">The sequence shown here is derived from an EMBL/GenBank/DDBJ whole genome shotgun (WGS) entry which is preliminary data.</text>
</comment>
<dbReference type="AlphaFoldDB" id="A0AAE0G313"/>
<keyword evidence="5" id="KW-1185">Reference proteome</keyword>
<name>A0AAE0G313_9CHLO</name>
<evidence type="ECO:0000256" key="2">
    <source>
        <dbReference type="ARBA" id="ARBA00022679"/>
    </source>
</evidence>
<dbReference type="Proteomes" id="UP001190700">
    <property type="component" value="Unassembled WGS sequence"/>
</dbReference>
<dbReference type="SUPFAM" id="SSF53335">
    <property type="entry name" value="S-adenosyl-L-methionine-dependent methyltransferases"/>
    <property type="match status" value="1"/>
</dbReference>
<evidence type="ECO:0000256" key="3">
    <source>
        <dbReference type="ARBA" id="ARBA00022691"/>
    </source>
</evidence>
<dbReference type="Pfam" id="PF11968">
    <property type="entry name" value="Bmt2"/>
    <property type="match status" value="1"/>
</dbReference>
<proteinExistence type="predicted"/>
<evidence type="ECO:0000313" key="5">
    <source>
        <dbReference type="Proteomes" id="UP001190700"/>
    </source>
</evidence>
<accession>A0AAE0G313</accession>
<dbReference type="PANTHER" id="PTHR21008">
    <property type="entry name" value="S-ADENOSYLMETHIONINE SENSOR UPSTREAM OF MTORC1-RELATED"/>
    <property type="match status" value="1"/>
</dbReference>
<keyword evidence="2" id="KW-0808">Transferase</keyword>
<dbReference type="EMBL" id="LGRX02010270">
    <property type="protein sequence ID" value="KAK3270655.1"/>
    <property type="molecule type" value="Genomic_DNA"/>
</dbReference>
<evidence type="ECO:0000313" key="4">
    <source>
        <dbReference type="EMBL" id="KAK3270655.1"/>
    </source>
</evidence>
<organism evidence="4 5">
    <name type="scientific">Cymbomonas tetramitiformis</name>
    <dbReference type="NCBI Taxonomy" id="36881"/>
    <lineage>
        <taxon>Eukaryota</taxon>
        <taxon>Viridiplantae</taxon>
        <taxon>Chlorophyta</taxon>
        <taxon>Pyramimonadophyceae</taxon>
        <taxon>Pyramimonadales</taxon>
        <taxon>Pyramimonadaceae</taxon>
        <taxon>Cymbomonas</taxon>
    </lineage>
</organism>
<dbReference type="GO" id="GO:0008168">
    <property type="term" value="F:methyltransferase activity"/>
    <property type="evidence" value="ECO:0007669"/>
    <property type="project" value="UniProtKB-KW"/>
</dbReference>
<keyword evidence="1" id="KW-0489">Methyltransferase</keyword>